<evidence type="ECO:0000313" key="2">
    <source>
        <dbReference type="EMBL" id="MBB4944929.1"/>
    </source>
</evidence>
<accession>A0A7W7S6Q5</accession>
<comment type="caution">
    <text evidence="2">The sequence shown here is derived from an EMBL/GenBank/DDBJ whole genome shotgun (WGS) entry which is preliminary data.</text>
</comment>
<dbReference type="InterPro" id="IPR045428">
    <property type="entry name" value="EACC1"/>
</dbReference>
<proteinExistence type="predicted"/>
<dbReference type="AlphaFoldDB" id="A0A7W7S6Q5"/>
<sequence>MTSAENSVWLVLDTGDDDPEYTEEQLQYLIDELRGLDLSSIERASQAPAPPGARSTGALELGAVLIGLGSSGALLPALVGLVQGWLGRRRAGTVRLRFGDDEIELTATSDEVQQRALDEFFRRHGE</sequence>
<protein>
    <submittedName>
        <fullName evidence="2">Uncharacterized protein</fullName>
    </submittedName>
</protein>
<keyword evidence="1" id="KW-1133">Transmembrane helix</keyword>
<gene>
    <name evidence="2" type="ORF">F4556_000464</name>
</gene>
<dbReference type="EMBL" id="JACHJR010000001">
    <property type="protein sequence ID" value="MBB4944929.1"/>
    <property type="molecule type" value="Genomic_DNA"/>
</dbReference>
<evidence type="ECO:0000313" key="3">
    <source>
        <dbReference type="Proteomes" id="UP000573327"/>
    </source>
</evidence>
<dbReference type="Pfam" id="PF19953">
    <property type="entry name" value="EACC1"/>
    <property type="match status" value="1"/>
</dbReference>
<dbReference type="Proteomes" id="UP000573327">
    <property type="component" value="Unassembled WGS sequence"/>
</dbReference>
<dbReference type="RefSeq" id="WP_184911202.1">
    <property type="nucleotide sequence ID" value="NZ_JACHJR010000001.1"/>
</dbReference>
<keyword evidence="1" id="KW-0812">Transmembrane</keyword>
<evidence type="ECO:0000256" key="1">
    <source>
        <dbReference type="SAM" id="Phobius"/>
    </source>
</evidence>
<keyword evidence="3" id="KW-1185">Reference proteome</keyword>
<feature type="transmembrane region" description="Helical" evidence="1">
    <location>
        <begin position="61"/>
        <end position="86"/>
    </location>
</feature>
<keyword evidence="1" id="KW-0472">Membrane</keyword>
<name>A0A7W7S6Q5_9ACTN</name>
<reference evidence="2 3" key="1">
    <citation type="submission" date="2020-08" db="EMBL/GenBank/DDBJ databases">
        <title>Sequencing the genomes of 1000 actinobacteria strains.</title>
        <authorList>
            <person name="Klenk H.-P."/>
        </authorList>
    </citation>
    <scope>NUCLEOTIDE SEQUENCE [LARGE SCALE GENOMIC DNA]</scope>
    <source>
        <strain evidence="2 3">DSM 44786</strain>
    </source>
</reference>
<organism evidence="2 3">
    <name type="scientific">Kitasatospora gansuensis</name>
    <dbReference type="NCBI Taxonomy" id="258050"/>
    <lineage>
        <taxon>Bacteria</taxon>
        <taxon>Bacillati</taxon>
        <taxon>Actinomycetota</taxon>
        <taxon>Actinomycetes</taxon>
        <taxon>Kitasatosporales</taxon>
        <taxon>Streptomycetaceae</taxon>
        <taxon>Kitasatospora</taxon>
    </lineage>
</organism>